<name>A0AAE0YAK7_9GAST</name>
<dbReference type="EMBL" id="JAWDGP010006562">
    <property type="protein sequence ID" value="KAK3738932.1"/>
    <property type="molecule type" value="Genomic_DNA"/>
</dbReference>
<accession>A0AAE0YAK7</accession>
<evidence type="ECO:0000256" key="1">
    <source>
        <dbReference type="SAM" id="MobiDB-lite"/>
    </source>
</evidence>
<organism evidence="2 3">
    <name type="scientific">Elysia crispata</name>
    <name type="common">lettuce slug</name>
    <dbReference type="NCBI Taxonomy" id="231223"/>
    <lineage>
        <taxon>Eukaryota</taxon>
        <taxon>Metazoa</taxon>
        <taxon>Spiralia</taxon>
        <taxon>Lophotrochozoa</taxon>
        <taxon>Mollusca</taxon>
        <taxon>Gastropoda</taxon>
        <taxon>Heterobranchia</taxon>
        <taxon>Euthyneura</taxon>
        <taxon>Panpulmonata</taxon>
        <taxon>Sacoglossa</taxon>
        <taxon>Placobranchoidea</taxon>
        <taxon>Plakobranchidae</taxon>
        <taxon>Elysia</taxon>
    </lineage>
</organism>
<dbReference type="AlphaFoldDB" id="A0AAE0YAK7"/>
<reference evidence="2" key="1">
    <citation type="journal article" date="2023" name="G3 (Bethesda)">
        <title>A reference genome for the long-term kleptoplast-retaining sea slug Elysia crispata morphotype clarki.</title>
        <authorList>
            <person name="Eastman K.E."/>
            <person name="Pendleton A.L."/>
            <person name="Shaikh M.A."/>
            <person name="Suttiyut T."/>
            <person name="Ogas R."/>
            <person name="Tomko P."/>
            <person name="Gavelis G."/>
            <person name="Widhalm J.R."/>
            <person name="Wisecaver J.H."/>
        </authorList>
    </citation>
    <scope>NUCLEOTIDE SEQUENCE</scope>
    <source>
        <strain evidence="2">ECLA1</strain>
    </source>
</reference>
<gene>
    <name evidence="2" type="ORF">RRG08_006499</name>
</gene>
<keyword evidence="3" id="KW-1185">Reference proteome</keyword>
<proteinExistence type="predicted"/>
<dbReference type="Proteomes" id="UP001283361">
    <property type="component" value="Unassembled WGS sequence"/>
</dbReference>
<protein>
    <submittedName>
        <fullName evidence="2">Uncharacterized protein</fullName>
    </submittedName>
</protein>
<evidence type="ECO:0000313" key="3">
    <source>
        <dbReference type="Proteomes" id="UP001283361"/>
    </source>
</evidence>
<comment type="caution">
    <text evidence="2">The sequence shown here is derived from an EMBL/GenBank/DDBJ whole genome shotgun (WGS) entry which is preliminary data.</text>
</comment>
<feature type="region of interest" description="Disordered" evidence="1">
    <location>
        <begin position="1"/>
        <end position="38"/>
    </location>
</feature>
<evidence type="ECO:0000313" key="2">
    <source>
        <dbReference type="EMBL" id="KAK3738932.1"/>
    </source>
</evidence>
<sequence>MPRPNTRQAMTGRGCTHGRMAGTFGPTMSQEGGDGGGGSTPFEVELFLQFLRFKKIATQQAAAFPDIIPNAEIHSFDRACAVSSLL</sequence>